<evidence type="ECO:0000256" key="1">
    <source>
        <dbReference type="SAM" id="Coils"/>
    </source>
</evidence>
<protein>
    <submittedName>
        <fullName evidence="3">Uncharacterized protein</fullName>
    </submittedName>
</protein>
<dbReference type="EMBL" id="JAHLFO010000049">
    <property type="protein sequence ID" value="MBU3813686.1"/>
    <property type="molecule type" value="Genomic_DNA"/>
</dbReference>
<sequence length="856" mass="96829">MKKILVLLLCVCVSVLSAEAQYVRVNYDKKTVAAMAAAYATETATEAYYTEQVKDILDKYSAAEVAAAGIFLSKFLDRKALTDLGIWSDGTENYYYRRIYHLVSAKIMPKIWTVAGQMLHSPQTALYWGSYLMKVCAEVKALCMQFESVVTNGTLSFRDVVFLEIAPQFALLFKLSESGGIDWEAFFDDLGNIQHNFTKENLKADIDNLYNIGVGLANTGADNFTDDILGESSFDDLLNGKVSDIARVAGNAYDLYGQLEHSMGNTLLSMVGGPEGVANLFQIDNYNLTSWISDYLKEAAGQYYTQRWYIYRRDAGTETLCDYTPPTDDNSILYGGEWTRFNTTNSNFYPNSSQTEQILSNSERYAGWSRAQVEQMNQSNDGYSYSISYYRSNYNISKGGKQIQKAYAYSIRVTRSWNQEEVVYEEVFDSYKMDLNTFKAGLNARLSEFNDNEEGYTYVIGSDAKHYYQATDEAKLQGCESVIVSVTCHDGVTLGSGSTQYKCRTCGGSLNNHSKECAMQTTVSGDDELDLSGLDELENEYNAEAAALQSQIDALEVENAELVKQIASSTVEEAASLRQQYNRNKDEINRLESDLTTVRKKQDELAQAKEEAAADNAVPTDDYYRIPALMQECRNAYSLTWQGDGWWSGYSYLREATAPNINGTITFKATLSIARKPKYFLGIKIHRAIMQISWELTAEYSDTEVVDIIELDPAMSEPEKATLVNDRLSEIARQYPSCEITTEYVKSEPVEEDTTTDTYHLLWASDRLEIARQVEARLTNIFADLVALEKMMNYKLSIIDVLKDIAPFVNDERGRRLTLVEECRRRWLRGAANSLHSVDYNGKYEETDDERREERE</sequence>
<evidence type="ECO:0000256" key="2">
    <source>
        <dbReference type="SAM" id="SignalP"/>
    </source>
</evidence>
<keyword evidence="1" id="KW-0175">Coiled coil</keyword>
<gene>
    <name evidence="3" type="ORF">H9791_04165</name>
</gene>
<keyword evidence="2" id="KW-0732">Signal</keyword>
<evidence type="ECO:0000313" key="3">
    <source>
        <dbReference type="EMBL" id="MBU3813686.1"/>
    </source>
</evidence>
<feature type="chain" id="PRO_5038374091" evidence="2">
    <location>
        <begin position="21"/>
        <end position="856"/>
    </location>
</feature>
<reference evidence="3" key="1">
    <citation type="journal article" date="2021" name="PeerJ">
        <title>Extensive microbial diversity within the chicken gut microbiome revealed by metagenomics and culture.</title>
        <authorList>
            <person name="Gilroy R."/>
            <person name="Ravi A."/>
            <person name="Getino M."/>
            <person name="Pursley I."/>
            <person name="Horton D.L."/>
            <person name="Alikhan N.F."/>
            <person name="Baker D."/>
            <person name="Gharbi K."/>
            <person name="Hall N."/>
            <person name="Watson M."/>
            <person name="Adriaenssens E.M."/>
            <person name="Foster-Nyarko E."/>
            <person name="Jarju S."/>
            <person name="Secka A."/>
            <person name="Antonio M."/>
            <person name="Oren A."/>
            <person name="Chaudhuri R.R."/>
            <person name="La Ragione R."/>
            <person name="Hildebrand F."/>
            <person name="Pallen M.J."/>
        </authorList>
    </citation>
    <scope>NUCLEOTIDE SEQUENCE</scope>
    <source>
        <strain evidence="3">B3-3758</strain>
    </source>
</reference>
<accession>A0A9E2KGE4</accession>
<name>A0A9E2KGE4_9BACE</name>
<dbReference type="Proteomes" id="UP000824236">
    <property type="component" value="Unassembled WGS sequence"/>
</dbReference>
<dbReference type="AlphaFoldDB" id="A0A9E2KGE4"/>
<evidence type="ECO:0000313" key="4">
    <source>
        <dbReference type="Proteomes" id="UP000824236"/>
    </source>
</evidence>
<feature type="signal peptide" evidence="2">
    <location>
        <begin position="1"/>
        <end position="20"/>
    </location>
</feature>
<proteinExistence type="predicted"/>
<organism evidence="3 4">
    <name type="scientific">Candidatus Bacteroides intestinipullorum</name>
    <dbReference type="NCBI Taxonomy" id="2838471"/>
    <lineage>
        <taxon>Bacteria</taxon>
        <taxon>Pseudomonadati</taxon>
        <taxon>Bacteroidota</taxon>
        <taxon>Bacteroidia</taxon>
        <taxon>Bacteroidales</taxon>
        <taxon>Bacteroidaceae</taxon>
        <taxon>Bacteroides</taxon>
    </lineage>
</organism>
<reference evidence="3" key="2">
    <citation type="submission" date="2021-04" db="EMBL/GenBank/DDBJ databases">
        <authorList>
            <person name="Gilroy R."/>
        </authorList>
    </citation>
    <scope>NUCLEOTIDE SEQUENCE</scope>
    <source>
        <strain evidence="3">B3-3758</strain>
    </source>
</reference>
<feature type="coiled-coil region" evidence="1">
    <location>
        <begin position="534"/>
        <end position="618"/>
    </location>
</feature>
<comment type="caution">
    <text evidence="3">The sequence shown here is derived from an EMBL/GenBank/DDBJ whole genome shotgun (WGS) entry which is preliminary data.</text>
</comment>